<dbReference type="PROSITE" id="PS50110">
    <property type="entry name" value="RESPONSE_REGULATORY"/>
    <property type="match status" value="2"/>
</dbReference>
<dbReference type="InterPro" id="IPR000014">
    <property type="entry name" value="PAS"/>
</dbReference>
<feature type="domain" description="Histidine kinase" evidence="15">
    <location>
        <begin position="356"/>
        <end position="577"/>
    </location>
</feature>
<dbReference type="InterPro" id="IPR036641">
    <property type="entry name" value="HPT_dom_sf"/>
</dbReference>
<evidence type="ECO:0000256" key="14">
    <source>
        <dbReference type="SAM" id="Phobius"/>
    </source>
</evidence>
<sequence length="1022" mass="113314">MPENIWTWWSWLESKFIPAHTKDAELLTFWRERILLVIFLSAVFLGPFALVPSLTLAFFEGKWTVAGLDFLAYAAAVFLLLKRDAPLRFRAWFAYGMFYFLGVGLISILGPNGAGYIWLFGASVLAGSMVNFRAAVWTLVVNFVTLIGIGGLIYYGQFSWAEKIDNVLKVWMVMSVNFILINAIVTLATAIILRGLENALVNEYSISHDLRLSEEKHRSILESIEEGYYEVDLAGSFLFFNPGLCKILGYTKAELSGKNYREILTEKTAQIAYEKFFDVYRTGVPSKVADWIMIKKDGSECAVEASISLIKDLNDKPVGFRGVARDVTENLRLLEADQKRQLAEAASLAKSDFLARMSHEIRTPLNAVVGMAELASNEKMNQNLKKIIETITSESNALVALVNRILDFSKIEAQKMELEEIPFDLGYLLEDIADSMGLEAYKKGLEFILHINPAIPVQVKGDPGRIRQVLTNLIGNAIKFTSEGEVFVKAELESRTDEEAIIKFHIQDTGIGIPEEKRGLIFEAFTQADDSTTRKYGGTGLGTTISKKFVELMGGEIGLESREGGGSIFWFTVVLPLQQANRVPEISPEDDIVGKKILMIENNLSYRKVIQSYLLSWGGIVDIAPNIEEAIRYLESQSSQGEKPALILMDLNLPSLIDLDLAGSLKRSPLMKGIPLIVLTNVGRIGDGKKCRDLGIDGYLAKPVRRDDLCKVVRVVLGLAKQDLPDQGSQLVTRHFASELNRSNTSILLVEDYPANQLIAMEHLTSDGYRVALAENGQKAVEAFRKKPFDLVFMDIQMPIMDGYEATKQIRALEAENAGEGNGGGSKKERCPIIAMTAHAFNGYREKCLEADMDDYITKPISKKELLEIAARWSPWARRLEQGNDSTHNLDAPCKETAMREEPVSNTTNAPPLDMEAVVEEFMGKRELVIKIAGNFADTVQGQLVAIQKALNENNMDAVASEAHAIKGGAANLTAEKLSEAAAALEDAARSENGDVVMGLAENLSEKFYILKDFLKNKGFLN</sequence>
<dbReference type="SMART" id="SM00388">
    <property type="entry name" value="HisKA"/>
    <property type="match status" value="1"/>
</dbReference>
<dbReference type="SMART" id="SM00073">
    <property type="entry name" value="HPT"/>
    <property type="match status" value="1"/>
</dbReference>
<dbReference type="InterPro" id="IPR004358">
    <property type="entry name" value="Sig_transdc_His_kin-like_C"/>
</dbReference>
<dbReference type="EC" id="2.7.13.3" evidence="3"/>
<feature type="transmembrane region" description="Helical" evidence="14">
    <location>
        <begin position="63"/>
        <end position="81"/>
    </location>
</feature>
<accession>A0A1M6XCP9</accession>
<feature type="transmembrane region" description="Helical" evidence="14">
    <location>
        <begin position="93"/>
        <end position="114"/>
    </location>
</feature>
<dbReference type="AlphaFoldDB" id="A0A1M6XCP9"/>
<evidence type="ECO:0000259" key="15">
    <source>
        <dbReference type="PROSITE" id="PS50109"/>
    </source>
</evidence>
<dbReference type="SUPFAM" id="SSF55785">
    <property type="entry name" value="PYP-like sensor domain (PAS domain)"/>
    <property type="match status" value="1"/>
</dbReference>
<evidence type="ECO:0000256" key="11">
    <source>
        <dbReference type="ARBA" id="ARBA00023136"/>
    </source>
</evidence>
<feature type="domain" description="PAS" evidence="17">
    <location>
        <begin position="213"/>
        <end position="283"/>
    </location>
</feature>
<dbReference type="Gene3D" id="3.30.565.10">
    <property type="entry name" value="Histidine kinase-like ATPase, C-terminal domain"/>
    <property type="match status" value="1"/>
</dbReference>
<evidence type="ECO:0000259" key="19">
    <source>
        <dbReference type="PROSITE" id="PS50894"/>
    </source>
</evidence>
<evidence type="ECO:0000313" key="20">
    <source>
        <dbReference type="EMBL" id="SHL03712.1"/>
    </source>
</evidence>
<evidence type="ECO:0000259" key="16">
    <source>
        <dbReference type="PROSITE" id="PS50110"/>
    </source>
</evidence>
<keyword evidence="21" id="KW-1185">Reference proteome</keyword>
<dbReference type="InterPro" id="IPR035965">
    <property type="entry name" value="PAS-like_dom_sf"/>
</dbReference>
<dbReference type="CDD" id="cd17546">
    <property type="entry name" value="REC_hyHK_CKI1_RcsC-like"/>
    <property type="match status" value="2"/>
</dbReference>
<dbReference type="Gene3D" id="1.20.120.160">
    <property type="entry name" value="HPT domain"/>
    <property type="match status" value="1"/>
</dbReference>
<dbReference type="CDD" id="cd16922">
    <property type="entry name" value="HATPase_EvgS-ArcB-TorS-like"/>
    <property type="match status" value="1"/>
</dbReference>
<dbReference type="InterPro" id="IPR003661">
    <property type="entry name" value="HisK_dim/P_dom"/>
</dbReference>
<reference evidence="21" key="1">
    <citation type="submission" date="2016-11" db="EMBL/GenBank/DDBJ databases">
        <authorList>
            <person name="Varghese N."/>
            <person name="Submissions S."/>
        </authorList>
    </citation>
    <scope>NUCLEOTIDE SEQUENCE [LARGE SCALE GENOMIC DNA]</scope>
    <source>
        <strain evidence="21">DSM 16219</strain>
    </source>
</reference>
<dbReference type="SMART" id="SM00091">
    <property type="entry name" value="PAS"/>
    <property type="match status" value="1"/>
</dbReference>
<dbReference type="Pfam" id="PF00072">
    <property type="entry name" value="Response_reg"/>
    <property type="match status" value="2"/>
</dbReference>
<evidence type="ECO:0000256" key="13">
    <source>
        <dbReference type="PROSITE-ProRule" id="PRU00169"/>
    </source>
</evidence>
<dbReference type="SUPFAM" id="SSF47226">
    <property type="entry name" value="Histidine-containing phosphotransfer domain, HPT domain"/>
    <property type="match status" value="1"/>
</dbReference>
<dbReference type="InterPro" id="IPR036097">
    <property type="entry name" value="HisK_dim/P_sf"/>
</dbReference>
<dbReference type="Pfam" id="PF13426">
    <property type="entry name" value="PAS_9"/>
    <property type="match status" value="1"/>
</dbReference>
<gene>
    <name evidence="20" type="ORF">SAMN02745216_04511</name>
</gene>
<protein>
    <recommendedName>
        <fullName evidence="3">histidine kinase</fullName>
        <ecNumber evidence="3">2.7.13.3</ecNumber>
    </recommendedName>
</protein>
<dbReference type="InterPro" id="IPR036890">
    <property type="entry name" value="HATPase_C_sf"/>
</dbReference>
<keyword evidence="11 14" id="KW-0472">Membrane</keyword>
<dbReference type="NCBIfam" id="TIGR00229">
    <property type="entry name" value="sensory_box"/>
    <property type="match status" value="1"/>
</dbReference>
<feature type="modified residue" description="4-aspartylphosphate" evidence="13">
    <location>
        <position position="650"/>
    </location>
</feature>
<evidence type="ECO:0000256" key="9">
    <source>
        <dbReference type="ARBA" id="ARBA00022989"/>
    </source>
</evidence>
<dbReference type="InterPro" id="IPR003594">
    <property type="entry name" value="HATPase_dom"/>
</dbReference>
<keyword evidence="9 14" id="KW-1133">Transmembrane helix</keyword>
<dbReference type="InterPro" id="IPR005467">
    <property type="entry name" value="His_kinase_dom"/>
</dbReference>
<dbReference type="FunFam" id="3.30.565.10:FF:000010">
    <property type="entry name" value="Sensor histidine kinase RcsC"/>
    <property type="match status" value="1"/>
</dbReference>
<dbReference type="InterPro" id="IPR011006">
    <property type="entry name" value="CheY-like_superfamily"/>
</dbReference>
<evidence type="ECO:0000256" key="3">
    <source>
        <dbReference type="ARBA" id="ARBA00012438"/>
    </source>
</evidence>
<dbReference type="Proteomes" id="UP000183994">
    <property type="component" value="Unassembled WGS sequence"/>
</dbReference>
<evidence type="ECO:0000256" key="8">
    <source>
        <dbReference type="ARBA" id="ARBA00022840"/>
    </source>
</evidence>
<dbReference type="PRINTS" id="PR00344">
    <property type="entry name" value="BCTRLSENSOR"/>
</dbReference>
<dbReference type="PROSITE" id="PS50109">
    <property type="entry name" value="HIS_KIN"/>
    <property type="match status" value="1"/>
</dbReference>
<dbReference type="STRING" id="1121393.SAMN02745216_04511"/>
<dbReference type="PANTHER" id="PTHR45339:SF1">
    <property type="entry name" value="HYBRID SIGNAL TRANSDUCTION HISTIDINE KINASE J"/>
    <property type="match status" value="1"/>
</dbReference>
<evidence type="ECO:0000256" key="12">
    <source>
        <dbReference type="PROSITE-ProRule" id="PRU00110"/>
    </source>
</evidence>
<dbReference type="CDD" id="cd00130">
    <property type="entry name" value="PAS"/>
    <property type="match status" value="1"/>
</dbReference>
<feature type="domain" description="PAC" evidence="18">
    <location>
        <begin position="287"/>
        <end position="339"/>
    </location>
</feature>
<evidence type="ECO:0000256" key="6">
    <source>
        <dbReference type="ARBA" id="ARBA00022692"/>
    </source>
</evidence>
<feature type="transmembrane region" description="Helical" evidence="14">
    <location>
        <begin position="134"/>
        <end position="155"/>
    </location>
</feature>
<dbReference type="Gene3D" id="3.30.450.20">
    <property type="entry name" value="PAS domain"/>
    <property type="match status" value="1"/>
</dbReference>
<dbReference type="PANTHER" id="PTHR45339">
    <property type="entry name" value="HYBRID SIGNAL TRANSDUCTION HISTIDINE KINASE J"/>
    <property type="match status" value="1"/>
</dbReference>
<dbReference type="InterPro" id="IPR001610">
    <property type="entry name" value="PAC"/>
</dbReference>
<dbReference type="PROSITE" id="PS50113">
    <property type="entry name" value="PAC"/>
    <property type="match status" value="1"/>
</dbReference>
<keyword evidence="4" id="KW-1003">Cell membrane</keyword>
<evidence type="ECO:0000259" key="17">
    <source>
        <dbReference type="PROSITE" id="PS50112"/>
    </source>
</evidence>
<evidence type="ECO:0000256" key="10">
    <source>
        <dbReference type="ARBA" id="ARBA00023012"/>
    </source>
</evidence>
<organism evidence="20 21">
    <name type="scientific">Desulfatibacillum alkenivorans DSM 16219</name>
    <dbReference type="NCBI Taxonomy" id="1121393"/>
    <lineage>
        <taxon>Bacteria</taxon>
        <taxon>Pseudomonadati</taxon>
        <taxon>Thermodesulfobacteriota</taxon>
        <taxon>Desulfobacteria</taxon>
        <taxon>Desulfobacterales</taxon>
        <taxon>Desulfatibacillaceae</taxon>
        <taxon>Desulfatibacillum</taxon>
    </lineage>
</organism>
<dbReference type="Pfam" id="PF01627">
    <property type="entry name" value="Hpt"/>
    <property type="match status" value="1"/>
</dbReference>
<evidence type="ECO:0000259" key="18">
    <source>
        <dbReference type="PROSITE" id="PS50113"/>
    </source>
</evidence>
<dbReference type="InterPro" id="IPR000700">
    <property type="entry name" value="PAS-assoc_C"/>
</dbReference>
<dbReference type="Pfam" id="PF00512">
    <property type="entry name" value="HisKA"/>
    <property type="match status" value="1"/>
</dbReference>
<dbReference type="PROSITE" id="PS50112">
    <property type="entry name" value="PAS"/>
    <property type="match status" value="1"/>
</dbReference>
<proteinExistence type="predicted"/>
<feature type="modified residue" description="4-aspartylphosphate" evidence="13">
    <location>
        <position position="795"/>
    </location>
</feature>
<dbReference type="GO" id="GO:0000155">
    <property type="term" value="F:phosphorelay sensor kinase activity"/>
    <property type="evidence" value="ECO:0007669"/>
    <property type="project" value="InterPro"/>
</dbReference>
<keyword evidence="8" id="KW-0067">ATP-binding</keyword>
<feature type="domain" description="Response regulatory" evidence="16">
    <location>
        <begin position="746"/>
        <end position="874"/>
    </location>
</feature>
<dbReference type="SUPFAM" id="SSF55874">
    <property type="entry name" value="ATPase domain of HSP90 chaperone/DNA topoisomerase II/histidine kinase"/>
    <property type="match status" value="1"/>
</dbReference>
<feature type="domain" description="HPt" evidence="19">
    <location>
        <begin position="925"/>
        <end position="1018"/>
    </location>
</feature>
<keyword evidence="10" id="KW-0902">Two-component regulatory system</keyword>
<keyword evidence="6 14" id="KW-0812">Transmembrane</keyword>
<dbReference type="CDD" id="cd00082">
    <property type="entry name" value="HisKA"/>
    <property type="match status" value="1"/>
</dbReference>
<evidence type="ECO:0000256" key="1">
    <source>
        <dbReference type="ARBA" id="ARBA00000085"/>
    </source>
</evidence>
<dbReference type="GO" id="GO:0005524">
    <property type="term" value="F:ATP binding"/>
    <property type="evidence" value="ECO:0007669"/>
    <property type="project" value="UniProtKB-KW"/>
</dbReference>
<keyword evidence="7" id="KW-0547">Nucleotide-binding</keyword>
<evidence type="ECO:0000256" key="7">
    <source>
        <dbReference type="ARBA" id="ARBA00022741"/>
    </source>
</evidence>
<dbReference type="InterPro" id="IPR048437">
    <property type="entry name" value="MASE11"/>
</dbReference>
<dbReference type="Gene3D" id="3.40.50.2300">
    <property type="match status" value="2"/>
</dbReference>
<feature type="domain" description="Response regulatory" evidence="16">
    <location>
        <begin position="596"/>
        <end position="717"/>
    </location>
</feature>
<dbReference type="Pfam" id="PF02518">
    <property type="entry name" value="HATPase_c"/>
    <property type="match status" value="1"/>
</dbReference>
<dbReference type="SMART" id="SM00448">
    <property type="entry name" value="REC"/>
    <property type="match status" value="2"/>
</dbReference>
<feature type="transmembrane region" description="Helical" evidence="14">
    <location>
        <begin position="167"/>
        <end position="193"/>
    </location>
</feature>
<dbReference type="RefSeq" id="WP_073478502.1">
    <property type="nucleotide sequence ID" value="NZ_FQZU01000042.1"/>
</dbReference>
<comment type="subcellular location">
    <subcellularLocation>
        <location evidence="2">Cell membrane</location>
        <topology evidence="2">Multi-pass membrane protein</topology>
    </subcellularLocation>
</comment>
<dbReference type="PROSITE" id="PS50894">
    <property type="entry name" value="HPT"/>
    <property type="match status" value="1"/>
</dbReference>
<feature type="modified residue" description="Phosphohistidine" evidence="12">
    <location>
        <position position="964"/>
    </location>
</feature>
<keyword evidence="5 13" id="KW-0597">Phosphoprotein</keyword>
<evidence type="ECO:0000313" key="21">
    <source>
        <dbReference type="Proteomes" id="UP000183994"/>
    </source>
</evidence>
<comment type="catalytic activity">
    <reaction evidence="1">
        <text>ATP + protein L-histidine = ADP + protein N-phospho-L-histidine.</text>
        <dbReference type="EC" id="2.7.13.3"/>
    </reaction>
</comment>
<dbReference type="SMART" id="SM00387">
    <property type="entry name" value="HATPase_c"/>
    <property type="match status" value="1"/>
</dbReference>
<name>A0A1M6XCP9_9BACT</name>
<dbReference type="GO" id="GO:0005886">
    <property type="term" value="C:plasma membrane"/>
    <property type="evidence" value="ECO:0007669"/>
    <property type="project" value="UniProtKB-SubCell"/>
</dbReference>
<dbReference type="SUPFAM" id="SSF47384">
    <property type="entry name" value="Homodimeric domain of signal transducing histidine kinase"/>
    <property type="match status" value="1"/>
</dbReference>
<dbReference type="InterPro" id="IPR001789">
    <property type="entry name" value="Sig_transdc_resp-reg_receiver"/>
</dbReference>
<dbReference type="InterPro" id="IPR008207">
    <property type="entry name" value="Sig_transdc_His_kin_Hpt_dom"/>
</dbReference>
<evidence type="ECO:0000256" key="5">
    <source>
        <dbReference type="ARBA" id="ARBA00022553"/>
    </source>
</evidence>
<dbReference type="Gene3D" id="1.10.287.130">
    <property type="match status" value="1"/>
</dbReference>
<evidence type="ECO:0000256" key="4">
    <source>
        <dbReference type="ARBA" id="ARBA00022475"/>
    </source>
</evidence>
<feature type="transmembrane region" description="Helical" evidence="14">
    <location>
        <begin position="34"/>
        <end position="57"/>
    </location>
</feature>
<dbReference type="EMBL" id="FQZU01000042">
    <property type="protein sequence ID" value="SHL03712.1"/>
    <property type="molecule type" value="Genomic_DNA"/>
</dbReference>
<dbReference type="Pfam" id="PF20969">
    <property type="entry name" value="MASE11"/>
    <property type="match status" value="1"/>
</dbReference>
<dbReference type="SUPFAM" id="SSF52172">
    <property type="entry name" value="CheY-like"/>
    <property type="match status" value="2"/>
</dbReference>
<dbReference type="SMART" id="SM00086">
    <property type="entry name" value="PAC"/>
    <property type="match status" value="1"/>
</dbReference>
<evidence type="ECO:0000256" key="2">
    <source>
        <dbReference type="ARBA" id="ARBA00004651"/>
    </source>
</evidence>